<dbReference type="PATRIC" id="fig|210007.7.peg.495"/>
<reference evidence="1 2" key="1">
    <citation type="journal article" date="2002" name="Proc. Natl. Acad. Sci. U.S.A.">
        <title>Genome sequence of Streptococcus mutans UA159, a cariogenic dental pathogen.</title>
        <authorList>
            <person name="Ajdic D."/>
            <person name="McShan W.M."/>
            <person name="McLaughlin R.E."/>
            <person name="Savic G."/>
            <person name="Chang J."/>
            <person name="Carson M.B."/>
            <person name="Primeaux C."/>
            <person name="Tian R."/>
            <person name="Kenton S."/>
            <person name="Jia H."/>
            <person name="Lin S."/>
            <person name="Qian Y."/>
            <person name="Li S."/>
            <person name="Zhu H."/>
            <person name="Najar F."/>
            <person name="Lai H."/>
            <person name="White J."/>
            <person name="Roe B.A."/>
            <person name="Ferretti J.J."/>
        </authorList>
    </citation>
    <scope>NUCLEOTIDE SEQUENCE [LARGE SCALE GENOMIC DNA]</scope>
    <source>
        <strain evidence="2">ATCC 700610 / UA159</strain>
    </source>
</reference>
<dbReference type="STRING" id="210007.SMU_560c"/>
<dbReference type="InterPro" id="IPR014959">
    <property type="entry name" value="DUF1827"/>
</dbReference>
<protein>
    <recommendedName>
        <fullName evidence="3">Cytosolic protein</fullName>
    </recommendedName>
</protein>
<dbReference type="Proteomes" id="UP000002512">
    <property type="component" value="Chromosome"/>
</dbReference>
<evidence type="ECO:0008006" key="3">
    <source>
        <dbReference type="Google" id="ProtNLM"/>
    </source>
</evidence>
<evidence type="ECO:0000313" key="2">
    <source>
        <dbReference type="Proteomes" id="UP000002512"/>
    </source>
</evidence>
<dbReference type="EMBL" id="AE014133">
    <property type="protein sequence ID" value="AAN58301.1"/>
    <property type="molecule type" value="Genomic_DNA"/>
</dbReference>
<organism evidence="1 2">
    <name type="scientific">Streptococcus mutans serotype c (strain ATCC 700610 / UA159)</name>
    <dbReference type="NCBI Taxonomy" id="210007"/>
    <lineage>
        <taxon>Bacteria</taxon>
        <taxon>Bacillati</taxon>
        <taxon>Bacillota</taxon>
        <taxon>Bacilli</taxon>
        <taxon>Lactobacillales</taxon>
        <taxon>Streptococcaceae</taxon>
        <taxon>Streptococcus</taxon>
    </lineage>
</organism>
<gene>
    <name evidence="1" type="ordered locus">SMU_560c</name>
</gene>
<dbReference type="OrthoDB" id="2308827at2"/>
<accession>Q8DVD2</accession>
<dbReference type="AlphaFoldDB" id="Q8DVD2"/>
<dbReference type="SMR" id="Q8DVD2"/>
<sequence>MNGYRRKNMRLINTTSSHQHLVKNQLKHTDATLVETYSAGNTDVIFTQAPKHYELLISNKHRAIKDNEIETIREFFLKRKINKNIILLDQLKTLHTANLIEISIPIAD</sequence>
<evidence type="ECO:0000313" key="1">
    <source>
        <dbReference type="EMBL" id="AAN58301.1"/>
    </source>
</evidence>
<dbReference type="InterPro" id="IPR038226">
    <property type="entry name" value="LMG18311-like_sf"/>
</dbReference>
<dbReference type="Pfam" id="PF08860">
    <property type="entry name" value="DUF1827"/>
    <property type="match status" value="1"/>
</dbReference>
<dbReference type="eggNOG" id="ENOG50335YI">
    <property type="taxonomic scope" value="Bacteria"/>
</dbReference>
<dbReference type="Gene3D" id="3.40.1720.10">
    <property type="entry name" value="Streptococcus thermophilus LMG 18311 protein like"/>
    <property type="match status" value="1"/>
</dbReference>
<dbReference type="KEGG" id="smu:SMU_560c"/>
<keyword evidence="2" id="KW-1185">Reference proteome</keyword>
<proteinExistence type="predicted"/>
<dbReference type="HOGENOM" id="CLU_163965_0_0_9"/>
<name>Q8DVD2_STRMU</name>